<dbReference type="GO" id="GO:0051607">
    <property type="term" value="P:defense response to virus"/>
    <property type="evidence" value="ECO:0007669"/>
    <property type="project" value="UniProtKB-KW"/>
</dbReference>
<dbReference type="Pfam" id="PF09701">
    <property type="entry name" value="Cas_Cmr5"/>
    <property type="match status" value="1"/>
</dbReference>
<evidence type="ECO:0000256" key="3">
    <source>
        <dbReference type="ARBA" id="ARBA00022490"/>
    </source>
</evidence>
<dbReference type="NCBIfam" id="TIGR01881">
    <property type="entry name" value="cas_Cmr5"/>
    <property type="match status" value="1"/>
</dbReference>
<reference evidence="6 7" key="1">
    <citation type="journal article" date="2011" name="Stand. Genomic Sci.">
        <title>Complete genome sequence of 'Thioalkalivibrio sulfidophilus' HL-EbGr7.</title>
        <authorList>
            <person name="Muyzer G."/>
            <person name="Sorokin D.Y."/>
            <person name="Mavromatis K."/>
            <person name="Lapidus A."/>
            <person name="Clum A."/>
            <person name="Ivanova N."/>
            <person name="Pati A."/>
            <person name="d'Haeseleer P."/>
            <person name="Woyke T."/>
            <person name="Kyrpides N.C."/>
        </authorList>
    </citation>
    <scope>NUCLEOTIDE SEQUENCE [LARGE SCALE GENOMIC DNA]</scope>
    <source>
        <strain evidence="6 7">HL-EbGR7</strain>
    </source>
</reference>
<protein>
    <recommendedName>
        <fullName evidence="5">CRISPR type III-B/RAMP module-associated protein Cmr5</fullName>
    </recommendedName>
</protein>
<dbReference type="eggNOG" id="COG3337">
    <property type="taxonomic scope" value="Bacteria"/>
</dbReference>
<keyword evidence="7" id="KW-1185">Reference proteome</keyword>
<name>B8GSH2_THISH</name>
<dbReference type="EMBL" id="CP001339">
    <property type="protein sequence ID" value="ACL72876.1"/>
    <property type="molecule type" value="Genomic_DNA"/>
</dbReference>
<dbReference type="GO" id="GO:0005737">
    <property type="term" value="C:cytoplasm"/>
    <property type="evidence" value="ECO:0007669"/>
    <property type="project" value="UniProtKB-SubCell"/>
</dbReference>
<dbReference type="Proteomes" id="UP000002383">
    <property type="component" value="Chromosome"/>
</dbReference>
<dbReference type="OrthoDB" id="285848at2"/>
<sequence>MRQTQQQRRAAHALAWVQARLIDGSIDNKALKSAANDLPALILMNGLGQAAAYCQGKDTPEHKALYGLLSEWLCGEGSVYHGQPNLLAGITAGDMHHYRLAQAEALAYLPWVKRFARAFIEDEQTTAAGAES</sequence>
<evidence type="ECO:0000256" key="4">
    <source>
        <dbReference type="ARBA" id="ARBA00023118"/>
    </source>
</evidence>
<dbReference type="AlphaFoldDB" id="B8GSH2"/>
<gene>
    <name evidence="6" type="ordered locus">Tgr7_1794</name>
</gene>
<dbReference type="HOGENOM" id="CLU_120836_1_0_6"/>
<dbReference type="SUPFAM" id="SSF158568">
    <property type="entry name" value="AF1862-like"/>
    <property type="match status" value="1"/>
</dbReference>
<comment type="similarity">
    <text evidence="2">Belongs to the CRISPR system Cmr5 family.</text>
</comment>
<evidence type="ECO:0000256" key="2">
    <source>
        <dbReference type="ARBA" id="ARBA00006161"/>
    </source>
</evidence>
<dbReference type="KEGG" id="tgr:Tgr7_1794"/>
<keyword evidence="3" id="KW-0963">Cytoplasm</keyword>
<evidence type="ECO:0000256" key="5">
    <source>
        <dbReference type="ARBA" id="ARBA00030001"/>
    </source>
</evidence>
<dbReference type="InterPro" id="IPR010160">
    <property type="entry name" value="CRISPR-assoc_prot_Cmr5"/>
</dbReference>
<organism evidence="6 7">
    <name type="scientific">Thioalkalivibrio sulfidiphilus (strain HL-EbGR7)</name>
    <dbReference type="NCBI Taxonomy" id="396588"/>
    <lineage>
        <taxon>Bacteria</taxon>
        <taxon>Pseudomonadati</taxon>
        <taxon>Pseudomonadota</taxon>
        <taxon>Gammaproteobacteria</taxon>
        <taxon>Chromatiales</taxon>
        <taxon>Ectothiorhodospiraceae</taxon>
        <taxon>Thioalkalivibrio</taxon>
    </lineage>
</organism>
<proteinExistence type="inferred from homology"/>
<dbReference type="STRING" id="396588.Tgr7_1794"/>
<keyword evidence="4" id="KW-0051">Antiviral defense</keyword>
<evidence type="ECO:0000313" key="7">
    <source>
        <dbReference type="Proteomes" id="UP000002383"/>
    </source>
</evidence>
<evidence type="ECO:0000313" key="6">
    <source>
        <dbReference type="EMBL" id="ACL72876.1"/>
    </source>
</evidence>
<evidence type="ECO:0000256" key="1">
    <source>
        <dbReference type="ARBA" id="ARBA00004496"/>
    </source>
</evidence>
<accession>B8GSH2</accession>
<dbReference type="Gene3D" id="1.10.520.30">
    <property type="entry name" value="AF1862-like domain"/>
    <property type="match status" value="1"/>
</dbReference>
<dbReference type="InterPro" id="IPR023101">
    <property type="entry name" value="AF1862-like_dom_sf"/>
</dbReference>
<dbReference type="RefSeq" id="WP_012638358.1">
    <property type="nucleotide sequence ID" value="NC_011901.1"/>
</dbReference>
<comment type="subcellular location">
    <subcellularLocation>
        <location evidence="1">Cytoplasm</location>
    </subcellularLocation>
</comment>